<keyword evidence="2" id="KW-1185">Reference proteome</keyword>
<dbReference type="EMBL" id="JARKIF010000027">
    <property type="protein sequence ID" value="KAJ7614040.1"/>
    <property type="molecule type" value="Genomic_DNA"/>
</dbReference>
<organism evidence="1 2">
    <name type="scientific">Roridomyces roridus</name>
    <dbReference type="NCBI Taxonomy" id="1738132"/>
    <lineage>
        <taxon>Eukaryota</taxon>
        <taxon>Fungi</taxon>
        <taxon>Dikarya</taxon>
        <taxon>Basidiomycota</taxon>
        <taxon>Agaricomycotina</taxon>
        <taxon>Agaricomycetes</taxon>
        <taxon>Agaricomycetidae</taxon>
        <taxon>Agaricales</taxon>
        <taxon>Marasmiineae</taxon>
        <taxon>Mycenaceae</taxon>
        <taxon>Roridomyces</taxon>
    </lineage>
</organism>
<sequence length="130" mass="14200">MSRAKRLPNVKVAPHCDCRRYPHGPTRPANAALDLAPSSYSLAVLIALPRHPSSSLATSSSIIDYRATRPHNKADHGPRPKLLDTRSSVVDIPTLMPVLPSRKISVKTYRLAHRAVDVHPGCCRGTPSVR</sequence>
<protein>
    <submittedName>
        <fullName evidence="1">Uncharacterized protein</fullName>
    </submittedName>
</protein>
<evidence type="ECO:0000313" key="2">
    <source>
        <dbReference type="Proteomes" id="UP001221142"/>
    </source>
</evidence>
<gene>
    <name evidence="1" type="ORF">FB45DRAFT_1064880</name>
</gene>
<name>A0AAD7FEH6_9AGAR</name>
<evidence type="ECO:0000313" key="1">
    <source>
        <dbReference type="EMBL" id="KAJ7614040.1"/>
    </source>
</evidence>
<comment type="caution">
    <text evidence="1">The sequence shown here is derived from an EMBL/GenBank/DDBJ whole genome shotgun (WGS) entry which is preliminary data.</text>
</comment>
<accession>A0AAD7FEH6</accession>
<proteinExistence type="predicted"/>
<dbReference type="AlphaFoldDB" id="A0AAD7FEH6"/>
<dbReference type="Proteomes" id="UP001221142">
    <property type="component" value="Unassembled WGS sequence"/>
</dbReference>
<reference evidence="1" key="1">
    <citation type="submission" date="2023-03" db="EMBL/GenBank/DDBJ databases">
        <title>Massive genome expansion in bonnet fungi (Mycena s.s.) driven by repeated elements and novel gene families across ecological guilds.</title>
        <authorList>
            <consortium name="Lawrence Berkeley National Laboratory"/>
            <person name="Harder C.B."/>
            <person name="Miyauchi S."/>
            <person name="Viragh M."/>
            <person name="Kuo A."/>
            <person name="Thoen E."/>
            <person name="Andreopoulos B."/>
            <person name="Lu D."/>
            <person name="Skrede I."/>
            <person name="Drula E."/>
            <person name="Henrissat B."/>
            <person name="Morin E."/>
            <person name="Kohler A."/>
            <person name="Barry K."/>
            <person name="LaButti K."/>
            <person name="Morin E."/>
            <person name="Salamov A."/>
            <person name="Lipzen A."/>
            <person name="Mereny Z."/>
            <person name="Hegedus B."/>
            <person name="Baldrian P."/>
            <person name="Stursova M."/>
            <person name="Weitz H."/>
            <person name="Taylor A."/>
            <person name="Grigoriev I.V."/>
            <person name="Nagy L.G."/>
            <person name="Martin F."/>
            <person name="Kauserud H."/>
        </authorList>
    </citation>
    <scope>NUCLEOTIDE SEQUENCE</scope>
    <source>
        <strain evidence="1">9284</strain>
    </source>
</reference>